<dbReference type="Proteomes" id="UP000652013">
    <property type="component" value="Unassembled WGS sequence"/>
</dbReference>
<dbReference type="EMBL" id="BOOY01000019">
    <property type="protein sequence ID" value="GIJ03295.1"/>
    <property type="molecule type" value="Genomic_DNA"/>
</dbReference>
<evidence type="ECO:0000313" key="5">
    <source>
        <dbReference type="Proteomes" id="UP000652013"/>
    </source>
</evidence>
<comment type="caution">
    <text evidence="4">The sequence shown here is derived from an EMBL/GenBank/DDBJ whole genome shotgun (WGS) entry which is preliminary data.</text>
</comment>
<dbReference type="GO" id="GO:0016747">
    <property type="term" value="F:acyltransferase activity, transferring groups other than amino-acyl groups"/>
    <property type="evidence" value="ECO:0007669"/>
    <property type="project" value="InterPro"/>
</dbReference>
<dbReference type="SUPFAM" id="SSF55729">
    <property type="entry name" value="Acyl-CoA N-acyltransferases (Nat)"/>
    <property type="match status" value="1"/>
</dbReference>
<evidence type="ECO:0000313" key="4">
    <source>
        <dbReference type="EMBL" id="GIJ03295.1"/>
    </source>
</evidence>
<dbReference type="PROSITE" id="PS51186">
    <property type="entry name" value="GNAT"/>
    <property type="match status" value="1"/>
</dbReference>
<accession>A0A8J3Y8R7</accession>
<keyword evidence="5" id="KW-1185">Reference proteome</keyword>
<protein>
    <recommendedName>
        <fullName evidence="3">N-acetyltransferase domain-containing protein</fullName>
    </recommendedName>
</protein>
<dbReference type="InterPro" id="IPR000182">
    <property type="entry name" value="GNAT_dom"/>
</dbReference>
<dbReference type="AlphaFoldDB" id="A0A8J3Y8R7"/>
<name>A0A8J3Y8R7_9ACTN</name>
<feature type="domain" description="N-acetyltransferase" evidence="3">
    <location>
        <begin position="4"/>
        <end position="159"/>
    </location>
</feature>
<organism evidence="4 5">
    <name type="scientific">Spirilliplanes yamanashiensis</name>
    <dbReference type="NCBI Taxonomy" id="42233"/>
    <lineage>
        <taxon>Bacteria</taxon>
        <taxon>Bacillati</taxon>
        <taxon>Actinomycetota</taxon>
        <taxon>Actinomycetes</taxon>
        <taxon>Micromonosporales</taxon>
        <taxon>Micromonosporaceae</taxon>
        <taxon>Spirilliplanes</taxon>
    </lineage>
</organism>
<evidence type="ECO:0000256" key="1">
    <source>
        <dbReference type="ARBA" id="ARBA00022679"/>
    </source>
</evidence>
<dbReference type="InterPro" id="IPR016181">
    <property type="entry name" value="Acyl_CoA_acyltransferase"/>
</dbReference>
<sequence>MADLRVRPMTGDEFDAWREETLRAYADEQVAAGVWDAADALETARRQQAALLPDGRGTAGMRFLTATLGDGTPVGVLWLGLTHPRGTRDCAFLYDIEVRPEHRGTGLGRALLAAAEEVARAGGAGALELNVFGGNARAVRLYSSAGYTVVTQQMRKPLR</sequence>
<dbReference type="PANTHER" id="PTHR43420:SF47">
    <property type="entry name" value="N-ACETYLTRANSFERASE DOMAIN-CONTAINING PROTEIN"/>
    <property type="match status" value="1"/>
</dbReference>
<evidence type="ECO:0000259" key="3">
    <source>
        <dbReference type="PROSITE" id="PS51186"/>
    </source>
</evidence>
<dbReference type="InterPro" id="IPR050680">
    <property type="entry name" value="YpeA/RimI_acetyltransf"/>
</dbReference>
<gene>
    <name evidence="4" type="ORF">Sya03_26470</name>
</gene>
<dbReference type="CDD" id="cd04301">
    <property type="entry name" value="NAT_SF"/>
    <property type="match status" value="1"/>
</dbReference>
<reference evidence="4" key="1">
    <citation type="submission" date="2021-01" db="EMBL/GenBank/DDBJ databases">
        <title>Whole genome shotgun sequence of Spirilliplanes yamanashiensis NBRC 15828.</title>
        <authorList>
            <person name="Komaki H."/>
            <person name="Tamura T."/>
        </authorList>
    </citation>
    <scope>NUCLEOTIDE SEQUENCE</scope>
    <source>
        <strain evidence="4">NBRC 15828</strain>
    </source>
</reference>
<dbReference type="RefSeq" id="WP_203938582.1">
    <property type="nucleotide sequence ID" value="NZ_BAAAGJ010000005.1"/>
</dbReference>
<proteinExistence type="predicted"/>
<dbReference type="PANTHER" id="PTHR43420">
    <property type="entry name" value="ACETYLTRANSFERASE"/>
    <property type="match status" value="1"/>
</dbReference>
<keyword evidence="1" id="KW-0808">Transferase</keyword>
<keyword evidence="2" id="KW-0012">Acyltransferase</keyword>
<dbReference type="Gene3D" id="3.40.630.30">
    <property type="match status" value="1"/>
</dbReference>
<dbReference type="Pfam" id="PF00583">
    <property type="entry name" value="Acetyltransf_1"/>
    <property type="match status" value="1"/>
</dbReference>
<evidence type="ECO:0000256" key="2">
    <source>
        <dbReference type="ARBA" id="ARBA00023315"/>
    </source>
</evidence>